<dbReference type="GO" id="GO:0005787">
    <property type="term" value="C:signal peptidase complex"/>
    <property type="evidence" value="ECO:0007669"/>
    <property type="project" value="InterPro"/>
</dbReference>
<dbReference type="OrthoDB" id="10261524at2759"/>
<dbReference type="PANTHER" id="PTHR12804">
    <property type="entry name" value="MICROSOMAL SIGNAL PEPTIDASE 23 KD SUBUNIT SPC22/23"/>
    <property type="match status" value="1"/>
</dbReference>
<dbReference type="Proteomes" id="UP000076078">
    <property type="component" value="Unassembled WGS sequence"/>
</dbReference>
<gene>
    <name evidence="9" type="ORF">DLAC_06075</name>
</gene>
<dbReference type="InParanoid" id="A0A151ZHR3"/>
<dbReference type="Pfam" id="PF04573">
    <property type="entry name" value="SPC22"/>
    <property type="match status" value="1"/>
</dbReference>
<evidence type="ECO:0000256" key="8">
    <source>
        <dbReference type="ARBA" id="ARBA00029556"/>
    </source>
</evidence>
<dbReference type="AlphaFoldDB" id="A0A151ZHR3"/>
<evidence type="ECO:0000256" key="6">
    <source>
        <dbReference type="ARBA" id="ARBA00022989"/>
    </source>
</evidence>
<dbReference type="InterPro" id="IPR007653">
    <property type="entry name" value="SPC3"/>
</dbReference>
<name>A0A151ZHR3_TIELA</name>
<keyword evidence="6" id="KW-1133">Transmembrane helix</keyword>
<proteinExistence type="inferred from homology"/>
<evidence type="ECO:0000313" key="9">
    <source>
        <dbReference type="EMBL" id="KYQ93394.1"/>
    </source>
</evidence>
<dbReference type="PIRSF" id="PIRSF016089">
    <property type="entry name" value="SPC22"/>
    <property type="match status" value="1"/>
</dbReference>
<accession>A0A151ZHR3</accession>
<reference evidence="9 10" key="1">
    <citation type="submission" date="2015-12" db="EMBL/GenBank/DDBJ databases">
        <title>Dictyostelia acquired genes for synthesis and detection of signals that induce cell-type specialization by lateral gene transfer from prokaryotes.</title>
        <authorList>
            <person name="Gloeckner G."/>
            <person name="Schaap P."/>
        </authorList>
    </citation>
    <scope>NUCLEOTIDE SEQUENCE [LARGE SCALE GENOMIC DNA]</scope>
    <source>
        <strain evidence="9 10">TK</strain>
    </source>
</reference>
<keyword evidence="5" id="KW-0735">Signal-anchor</keyword>
<keyword evidence="7" id="KW-0472">Membrane</keyword>
<dbReference type="FunCoup" id="A0A151ZHR3">
    <property type="interactions" value="353"/>
</dbReference>
<keyword evidence="4" id="KW-0256">Endoplasmic reticulum</keyword>
<comment type="caution">
    <text evidence="9">The sequence shown here is derived from an EMBL/GenBank/DDBJ whole genome shotgun (WGS) entry which is preliminary data.</text>
</comment>
<dbReference type="EMBL" id="LODT01000028">
    <property type="protein sequence ID" value="KYQ93394.1"/>
    <property type="molecule type" value="Genomic_DNA"/>
</dbReference>
<protein>
    <recommendedName>
        <fullName evidence="8">Signal peptidase complex subunit 3</fullName>
    </recommendedName>
</protein>
<comment type="similarity">
    <text evidence="2">Belongs to the SPCS3 family.</text>
</comment>
<evidence type="ECO:0000256" key="1">
    <source>
        <dbReference type="ARBA" id="ARBA00004648"/>
    </source>
</evidence>
<sequence length="171" mass="19800">MYSVTQRANVILCFGGIVLAGVLLLNILSRPFFPNEVTVDLKLSSLPRFNQNTFKGPVEYAQLVVDIQTDLTHLFNWNTKMLFLYITAEYQTDEYQTNEIVIWDYILKEKSDAVINKKQQWEYFVIDPAMSLRNNTVNLRFNYNIIPISGLVTKHKVGSHTFKLPSNYIKA</sequence>
<organism evidence="9 10">
    <name type="scientific">Tieghemostelium lacteum</name>
    <name type="common">Slime mold</name>
    <name type="synonym">Dictyostelium lacteum</name>
    <dbReference type="NCBI Taxonomy" id="361077"/>
    <lineage>
        <taxon>Eukaryota</taxon>
        <taxon>Amoebozoa</taxon>
        <taxon>Evosea</taxon>
        <taxon>Eumycetozoa</taxon>
        <taxon>Dictyostelia</taxon>
        <taxon>Dictyosteliales</taxon>
        <taxon>Raperosteliaceae</taxon>
        <taxon>Tieghemostelium</taxon>
    </lineage>
</organism>
<dbReference type="GO" id="GO:0006465">
    <property type="term" value="P:signal peptide processing"/>
    <property type="evidence" value="ECO:0007669"/>
    <property type="project" value="InterPro"/>
</dbReference>
<evidence type="ECO:0000256" key="3">
    <source>
        <dbReference type="ARBA" id="ARBA00022692"/>
    </source>
</evidence>
<dbReference type="GO" id="GO:0045047">
    <property type="term" value="P:protein targeting to ER"/>
    <property type="evidence" value="ECO:0007669"/>
    <property type="project" value="TreeGrafter"/>
</dbReference>
<dbReference type="OMA" id="FWDDGHG"/>
<evidence type="ECO:0000256" key="7">
    <source>
        <dbReference type="ARBA" id="ARBA00023136"/>
    </source>
</evidence>
<evidence type="ECO:0000256" key="5">
    <source>
        <dbReference type="ARBA" id="ARBA00022968"/>
    </source>
</evidence>
<evidence type="ECO:0000256" key="2">
    <source>
        <dbReference type="ARBA" id="ARBA00009289"/>
    </source>
</evidence>
<evidence type="ECO:0000313" key="10">
    <source>
        <dbReference type="Proteomes" id="UP000076078"/>
    </source>
</evidence>
<dbReference type="STRING" id="361077.A0A151ZHR3"/>
<keyword evidence="3" id="KW-0812">Transmembrane</keyword>
<dbReference type="PANTHER" id="PTHR12804:SF0">
    <property type="entry name" value="SIGNAL PEPTIDASE COMPLEX SUBUNIT 3"/>
    <property type="match status" value="1"/>
</dbReference>
<evidence type="ECO:0000256" key="4">
    <source>
        <dbReference type="ARBA" id="ARBA00022824"/>
    </source>
</evidence>
<comment type="subcellular location">
    <subcellularLocation>
        <location evidence="1">Endoplasmic reticulum membrane</location>
        <topology evidence="1">Single-pass type II membrane protein</topology>
    </subcellularLocation>
</comment>
<keyword evidence="10" id="KW-1185">Reference proteome</keyword>